<organism evidence="1 2">
    <name type="scientific">Shigella flexneri</name>
    <dbReference type="NCBI Taxonomy" id="623"/>
    <lineage>
        <taxon>Bacteria</taxon>
        <taxon>Pseudomonadati</taxon>
        <taxon>Pseudomonadota</taxon>
        <taxon>Gammaproteobacteria</taxon>
        <taxon>Enterobacterales</taxon>
        <taxon>Enterobacteriaceae</taxon>
        <taxon>Shigella</taxon>
    </lineage>
</organism>
<dbReference type="AlphaFoldDB" id="A0A0H2USP6"/>
<dbReference type="HOGENOM" id="CLU_1947359_0_0_6"/>
<name>A0A0H2USP6_SHIFL</name>
<evidence type="ECO:0000313" key="1">
    <source>
        <dbReference type="EMBL" id="AAL72499.2"/>
    </source>
</evidence>
<dbReference type="KEGG" id="sfl:CP0097"/>
<evidence type="ECO:0000313" key="2">
    <source>
        <dbReference type="Proteomes" id="UP000001006"/>
    </source>
</evidence>
<dbReference type="RefSeq" id="NP_858230.2">
    <property type="nucleotide sequence ID" value="NC_004851.1"/>
</dbReference>
<protein>
    <submittedName>
        <fullName evidence="1">Uncharacterized protein</fullName>
    </submittedName>
</protein>
<dbReference type="EMBL" id="AF386526">
    <property type="protein sequence ID" value="AAL72499.2"/>
    <property type="molecule type" value="Genomic_DNA"/>
</dbReference>
<reference evidence="1 2" key="1">
    <citation type="journal article" date="2002" name="Nucleic Acids Res.">
        <title>Genome sequence of Shigella flexneri 2a: insights into pathogenicity through comparison with genomes of Escherichia coli K12 and O157.</title>
        <authorList>
            <person name="Jin Q."/>
            <person name="Yuan Z."/>
            <person name="Xu J."/>
            <person name="Wang Y."/>
            <person name="Shen Y."/>
            <person name="Lu W."/>
            <person name="Wang J."/>
            <person name="Liu H."/>
            <person name="Yang J."/>
            <person name="Yang F."/>
            <person name="Zhang X."/>
            <person name="Zhang J."/>
            <person name="Yang G."/>
            <person name="Wu H."/>
            <person name="Qu D."/>
            <person name="Dong J."/>
            <person name="Sun L."/>
            <person name="Xue Y."/>
            <person name="Zhao A."/>
            <person name="Gao Y."/>
            <person name="Zhu J."/>
            <person name="Kan B."/>
            <person name="Ding K."/>
            <person name="Chen S."/>
            <person name="Cheng H."/>
            <person name="Yao Z."/>
            <person name="He B."/>
            <person name="Chen R."/>
            <person name="Ma D."/>
            <person name="Qiang B."/>
            <person name="Wen Y."/>
            <person name="Hou Y."/>
            <person name="Yu J."/>
        </authorList>
    </citation>
    <scope>NUCLEOTIDE SEQUENCE [LARGE SCALE GENOMIC DNA]</scope>
    <source>
        <strain evidence="2">301 / Serotype 2a</strain>
    </source>
</reference>
<geneLocation type="plasmid" evidence="1 2">
    <name>pCP301</name>
</geneLocation>
<dbReference type="Proteomes" id="UP000001006">
    <property type="component" value="Plasmid pCP301"/>
</dbReference>
<keyword evidence="1" id="KW-0614">Plasmid</keyword>
<keyword evidence="2" id="KW-1185">Reference proteome</keyword>
<gene>
    <name evidence="1" type="ORF">SF_p0097</name>
</gene>
<accession>A0A0H2USP6</accession>
<proteinExistence type="predicted"/>
<sequence>MTLPVFITVIADHDKPQPSGCLLESQGSLCPICRQRITHETGWNVHHKVKKVMGAVKNYLTLSCYIQIAIDSYTVVKPALSKRAYKGLSGVPGNRYAPFLGEGSPAMNCPYPTNIQNERNVLESAYNPL</sequence>
<dbReference type="PaxDb" id="198214-CP0097"/>